<evidence type="ECO:0000313" key="3">
    <source>
        <dbReference type="Proteomes" id="UP001642540"/>
    </source>
</evidence>
<keyword evidence="3" id="KW-1185">Reference proteome</keyword>
<protein>
    <submittedName>
        <fullName evidence="2">Uncharacterized protein</fullName>
    </submittedName>
</protein>
<reference evidence="2 3" key="1">
    <citation type="submission" date="2024-08" db="EMBL/GenBank/DDBJ databases">
        <authorList>
            <person name="Cucini C."/>
            <person name="Frati F."/>
        </authorList>
    </citation>
    <scope>NUCLEOTIDE SEQUENCE [LARGE SCALE GENOMIC DNA]</scope>
</reference>
<evidence type="ECO:0000313" key="2">
    <source>
        <dbReference type="EMBL" id="CAL8111283.1"/>
    </source>
</evidence>
<evidence type="ECO:0000256" key="1">
    <source>
        <dbReference type="SAM" id="MobiDB-lite"/>
    </source>
</evidence>
<feature type="region of interest" description="Disordered" evidence="1">
    <location>
        <begin position="72"/>
        <end position="127"/>
    </location>
</feature>
<dbReference type="EMBL" id="CAXLJM020000046">
    <property type="protein sequence ID" value="CAL8111283.1"/>
    <property type="molecule type" value="Genomic_DNA"/>
</dbReference>
<proteinExistence type="predicted"/>
<accession>A0ABP1QUD5</accession>
<feature type="compositionally biased region" description="Polar residues" evidence="1">
    <location>
        <begin position="115"/>
        <end position="127"/>
    </location>
</feature>
<organism evidence="2 3">
    <name type="scientific">Orchesella dallaii</name>
    <dbReference type="NCBI Taxonomy" id="48710"/>
    <lineage>
        <taxon>Eukaryota</taxon>
        <taxon>Metazoa</taxon>
        <taxon>Ecdysozoa</taxon>
        <taxon>Arthropoda</taxon>
        <taxon>Hexapoda</taxon>
        <taxon>Collembola</taxon>
        <taxon>Entomobryomorpha</taxon>
        <taxon>Entomobryoidea</taxon>
        <taxon>Orchesellidae</taxon>
        <taxon>Orchesellinae</taxon>
        <taxon>Orchesella</taxon>
    </lineage>
</organism>
<dbReference type="Proteomes" id="UP001642540">
    <property type="component" value="Unassembled WGS sequence"/>
</dbReference>
<comment type="caution">
    <text evidence="2">The sequence shown here is derived from an EMBL/GenBank/DDBJ whole genome shotgun (WGS) entry which is preliminary data.</text>
</comment>
<gene>
    <name evidence="2" type="ORF">ODALV1_LOCUS14895</name>
</gene>
<feature type="compositionally biased region" description="Polar residues" evidence="1">
    <location>
        <begin position="94"/>
        <end position="108"/>
    </location>
</feature>
<sequence>MFASTHLPVPEPFGDTIVHYNSQQQGFISEMSTCDWNDANVGASNGPSAIFIPSSLLNYTASASRQSLRLHETNFCEEDEDLEGDNGELEGHPSGSTLGINSRAPSSSVHHRHQGGTSQLLQSSGWI</sequence>
<feature type="compositionally biased region" description="Acidic residues" evidence="1">
    <location>
        <begin position="75"/>
        <end position="88"/>
    </location>
</feature>
<name>A0ABP1QUD5_9HEXA</name>